<gene>
    <name evidence="6" type="ORF">BXY39_2047</name>
</gene>
<dbReference type="PROSITE" id="PS50893">
    <property type="entry name" value="ABC_TRANSPORTER_2"/>
    <property type="match status" value="1"/>
</dbReference>
<evidence type="ECO:0000259" key="5">
    <source>
        <dbReference type="PROSITE" id="PS50893"/>
    </source>
</evidence>
<dbReference type="PROSITE" id="PS00211">
    <property type="entry name" value="ABC_TRANSPORTER_1"/>
    <property type="match status" value="1"/>
</dbReference>
<dbReference type="InParanoid" id="A0A3M0CW93"/>
<evidence type="ECO:0000256" key="3">
    <source>
        <dbReference type="ARBA" id="ARBA00022840"/>
    </source>
</evidence>
<dbReference type="OrthoDB" id="9786950at2"/>
<dbReference type="Proteomes" id="UP000271227">
    <property type="component" value="Unassembled WGS sequence"/>
</dbReference>
<dbReference type="AlphaFoldDB" id="A0A3M0CW93"/>
<dbReference type="InterPro" id="IPR017871">
    <property type="entry name" value="ABC_transporter-like_CS"/>
</dbReference>
<dbReference type="InterPro" id="IPR003439">
    <property type="entry name" value="ABC_transporter-like_ATP-bd"/>
</dbReference>
<dbReference type="GO" id="GO:0016887">
    <property type="term" value="F:ATP hydrolysis activity"/>
    <property type="evidence" value="ECO:0007669"/>
    <property type="project" value="InterPro"/>
</dbReference>
<dbReference type="InterPro" id="IPR027417">
    <property type="entry name" value="P-loop_NTPase"/>
</dbReference>
<dbReference type="RefSeq" id="WP_121938717.1">
    <property type="nucleotide sequence ID" value="NZ_REFR01000011.1"/>
</dbReference>
<dbReference type="CDD" id="cd03255">
    <property type="entry name" value="ABC_MJ0796_LolCDE_FtsE"/>
    <property type="match status" value="1"/>
</dbReference>
<feature type="region of interest" description="Disordered" evidence="4">
    <location>
        <begin position="213"/>
        <end position="232"/>
    </location>
</feature>
<dbReference type="PANTHER" id="PTHR24220">
    <property type="entry name" value="IMPORT ATP-BINDING PROTEIN"/>
    <property type="match status" value="1"/>
</dbReference>
<evidence type="ECO:0000256" key="2">
    <source>
        <dbReference type="ARBA" id="ARBA00022741"/>
    </source>
</evidence>
<name>A0A3M0CW93_9PROT</name>
<protein>
    <submittedName>
        <fullName evidence="6">Putative ABC transport system ATP-binding protein</fullName>
    </submittedName>
</protein>
<dbReference type="EMBL" id="REFR01000011">
    <property type="protein sequence ID" value="RMB07953.1"/>
    <property type="molecule type" value="Genomic_DNA"/>
</dbReference>
<feature type="compositionally biased region" description="Basic and acidic residues" evidence="4">
    <location>
        <begin position="221"/>
        <end position="232"/>
    </location>
</feature>
<dbReference type="GO" id="GO:0022857">
    <property type="term" value="F:transmembrane transporter activity"/>
    <property type="evidence" value="ECO:0007669"/>
    <property type="project" value="TreeGrafter"/>
</dbReference>
<dbReference type="PANTHER" id="PTHR24220:SF659">
    <property type="entry name" value="TRANSPORTER, PUTATIVE-RELATED"/>
    <property type="match status" value="1"/>
</dbReference>
<sequence>MLDVNDLRKRYDTPQGPLRVLDGVSMHLPAGQSLALMGESGCGKSTFLHVVAGLDSADGGTVSVDGDNVSAMDDSARAALRRDRVGLIFQQFNLIPSLTVRDNLSFQARLAGRLDRDWLDRLTGRLDLGGLMDRYPEHLSGGQQQRVAIGRTFAARPSLVLADEPTGNLDEATSDSVMALSLELVRETGCALLVVTHSDRLAGAMDRTLRLSGGRLSGGRLDGERPDGERSQ</sequence>
<dbReference type="InterPro" id="IPR017911">
    <property type="entry name" value="MacB-like_ATP-bd"/>
</dbReference>
<dbReference type="SUPFAM" id="SSF52540">
    <property type="entry name" value="P-loop containing nucleoside triphosphate hydrolases"/>
    <property type="match status" value="1"/>
</dbReference>
<dbReference type="Pfam" id="PF00005">
    <property type="entry name" value="ABC_tran"/>
    <property type="match status" value="1"/>
</dbReference>
<proteinExistence type="predicted"/>
<keyword evidence="3 6" id="KW-0067">ATP-binding</keyword>
<organism evidence="6 7">
    <name type="scientific">Eilatimonas milleporae</name>
    <dbReference type="NCBI Taxonomy" id="911205"/>
    <lineage>
        <taxon>Bacteria</taxon>
        <taxon>Pseudomonadati</taxon>
        <taxon>Pseudomonadota</taxon>
        <taxon>Alphaproteobacteria</taxon>
        <taxon>Kordiimonadales</taxon>
        <taxon>Kordiimonadaceae</taxon>
        <taxon>Eilatimonas</taxon>
    </lineage>
</organism>
<dbReference type="GO" id="GO:0005886">
    <property type="term" value="C:plasma membrane"/>
    <property type="evidence" value="ECO:0007669"/>
    <property type="project" value="TreeGrafter"/>
</dbReference>
<reference evidence="6 7" key="1">
    <citation type="submission" date="2018-10" db="EMBL/GenBank/DDBJ databases">
        <title>Genomic Encyclopedia of Archaeal and Bacterial Type Strains, Phase II (KMG-II): from individual species to whole genera.</title>
        <authorList>
            <person name="Goeker M."/>
        </authorList>
    </citation>
    <scope>NUCLEOTIDE SEQUENCE [LARGE SCALE GENOMIC DNA]</scope>
    <source>
        <strain evidence="6 7">DSM 25217</strain>
    </source>
</reference>
<dbReference type="GO" id="GO:0005524">
    <property type="term" value="F:ATP binding"/>
    <property type="evidence" value="ECO:0007669"/>
    <property type="project" value="UniProtKB-KW"/>
</dbReference>
<keyword evidence="7" id="KW-1185">Reference proteome</keyword>
<evidence type="ECO:0000256" key="1">
    <source>
        <dbReference type="ARBA" id="ARBA00022448"/>
    </source>
</evidence>
<keyword evidence="1" id="KW-0813">Transport</keyword>
<accession>A0A3M0CW93</accession>
<dbReference type="SMART" id="SM00382">
    <property type="entry name" value="AAA"/>
    <property type="match status" value="1"/>
</dbReference>
<feature type="domain" description="ABC transporter" evidence="5">
    <location>
        <begin position="2"/>
        <end position="232"/>
    </location>
</feature>
<evidence type="ECO:0000313" key="6">
    <source>
        <dbReference type="EMBL" id="RMB07953.1"/>
    </source>
</evidence>
<evidence type="ECO:0000256" key="4">
    <source>
        <dbReference type="SAM" id="MobiDB-lite"/>
    </source>
</evidence>
<dbReference type="InterPro" id="IPR015854">
    <property type="entry name" value="ABC_transpr_LolD-like"/>
</dbReference>
<evidence type="ECO:0000313" key="7">
    <source>
        <dbReference type="Proteomes" id="UP000271227"/>
    </source>
</evidence>
<comment type="caution">
    <text evidence="6">The sequence shown here is derived from an EMBL/GenBank/DDBJ whole genome shotgun (WGS) entry which is preliminary data.</text>
</comment>
<dbReference type="Gene3D" id="3.40.50.300">
    <property type="entry name" value="P-loop containing nucleotide triphosphate hydrolases"/>
    <property type="match status" value="1"/>
</dbReference>
<dbReference type="InterPro" id="IPR003593">
    <property type="entry name" value="AAA+_ATPase"/>
</dbReference>
<keyword evidence="2" id="KW-0547">Nucleotide-binding</keyword>